<evidence type="ECO:0000313" key="2">
    <source>
        <dbReference type="EMBL" id="OSS43823.1"/>
    </source>
</evidence>
<evidence type="ECO:0000313" key="3">
    <source>
        <dbReference type="Proteomes" id="UP000193240"/>
    </source>
</evidence>
<feature type="region of interest" description="Disordered" evidence="1">
    <location>
        <begin position="1"/>
        <end position="151"/>
    </location>
</feature>
<dbReference type="AlphaFoldDB" id="A0A1Y2LIF1"/>
<feature type="region of interest" description="Disordered" evidence="1">
    <location>
        <begin position="163"/>
        <end position="209"/>
    </location>
</feature>
<dbReference type="InParanoid" id="A0A1Y2LIF1"/>
<keyword evidence="3" id="KW-1185">Reference proteome</keyword>
<name>A0A1Y2LIF1_EPING</name>
<protein>
    <submittedName>
        <fullName evidence="2">Uncharacterized protein</fullName>
    </submittedName>
</protein>
<dbReference type="STRING" id="105696.A0A1Y2LIF1"/>
<evidence type="ECO:0000256" key="1">
    <source>
        <dbReference type="SAM" id="MobiDB-lite"/>
    </source>
</evidence>
<feature type="region of interest" description="Disordered" evidence="1">
    <location>
        <begin position="348"/>
        <end position="408"/>
    </location>
</feature>
<proteinExistence type="predicted"/>
<organism evidence="2 3">
    <name type="scientific">Epicoccum nigrum</name>
    <name type="common">Soil fungus</name>
    <name type="synonym">Epicoccum purpurascens</name>
    <dbReference type="NCBI Taxonomy" id="105696"/>
    <lineage>
        <taxon>Eukaryota</taxon>
        <taxon>Fungi</taxon>
        <taxon>Dikarya</taxon>
        <taxon>Ascomycota</taxon>
        <taxon>Pezizomycotina</taxon>
        <taxon>Dothideomycetes</taxon>
        <taxon>Pleosporomycetidae</taxon>
        <taxon>Pleosporales</taxon>
        <taxon>Pleosporineae</taxon>
        <taxon>Didymellaceae</taxon>
        <taxon>Epicoccum</taxon>
    </lineage>
</organism>
<feature type="region of interest" description="Disordered" evidence="1">
    <location>
        <begin position="232"/>
        <end position="261"/>
    </location>
</feature>
<gene>
    <name evidence="2" type="ORF">B5807_11674</name>
</gene>
<reference evidence="2 3" key="1">
    <citation type="journal article" date="2017" name="Genome Announc.">
        <title>Genome sequence of the saprophytic ascomycete Epicoccum nigrum ICMP 19927 strain isolated from New Zealand.</title>
        <authorList>
            <person name="Fokin M."/>
            <person name="Fleetwood D."/>
            <person name="Weir B.S."/>
            <person name="Villas-Boas S.G."/>
        </authorList>
    </citation>
    <scope>NUCLEOTIDE SEQUENCE [LARGE SCALE GENOMIC DNA]</scope>
    <source>
        <strain evidence="2 3">ICMP 19927</strain>
    </source>
</reference>
<dbReference type="Proteomes" id="UP000193240">
    <property type="component" value="Unassembled WGS sequence"/>
</dbReference>
<feature type="compositionally biased region" description="Pro residues" evidence="1">
    <location>
        <begin position="192"/>
        <end position="203"/>
    </location>
</feature>
<dbReference type="OMA" id="AKNNPYP"/>
<feature type="compositionally biased region" description="Low complexity" evidence="1">
    <location>
        <begin position="40"/>
        <end position="59"/>
    </location>
</feature>
<dbReference type="EMBL" id="KZ107861">
    <property type="protein sequence ID" value="OSS43823.1"/>
    <property type="molecule type" value="Genomic_DNA"/>
</dbReference>
<feature type="compositionally biased region" description="Low complexity" evidence="1">
    <location>
        <begin position="130"/>
        <end position="151"/>
    </location>
</feature>
<feature type="compositionally biased region" description="Low complexity" evidence="1">
    <location>
        <begin position="168"/>
        <end position="183"/>
    </location>
</feature>
<accession>A0A1Y2LIF1</accession>
<sequence>MSMATAEAASRPHDRQTGRKRPFAGWMRKLAGLKSSSSENPNGAGKKAGAGKKVSAKNNPYPESGRINSDAPGHLSFSTPDTPHSHESFTSEEAAAAHQQRQHAKSTRSNAPTVATMPETLHSQRSQAETGNTNNNGGSTFSSPNGSEHSLTTTLTTIQSTAPSHILGTGPAAQPQATTTAPPVHFSHQFPTSPPPLAIPPHLAPQQGPQSYHAAIANNVLTDNASILTLASSSKRRRRNSLDTNASVRAMAPSSHYGGSRESLPLSVLSGNVDTIYSVSSRPANVNGLSNANAERASVYSVSGATAPVLSSERNSYHANKQADGLSVRSGLLGHGRTDSISSIRAMHTASPLASPRDPPLATKLSRRSSEWIPDARQGSDVEDEEEIKTAPTLKEEEEEKPTEKSAQ</sequence>